<dbReference type="InterPro" id="IPR002575">
    <property type="entry name" value="Aminoglycoside_PTrfase"/>
</dbReference>
<name>A0ABW0DFN8_STRFI</name>
<reference evidence="3" key="1">
    <citation type="journal article" date="2019" name="Int. J. Syst. Evol. Microbiol.">
        <title>The Global Catalogue of Microorganisms (GCM) 10K type strain sequencing project: providing services to taxonomists for standard genome sequencing and annotation.</title>
        <authorList>
            <consortium name="The Broad Institute Genomics Platform"/>
            <consortium name="The Broad Institute Genome Sequencing Center for Infectious Disease"/>
            <person name="Wu L."/>
            <person name="Ma J."/>
        </authorList>
    </citation>
    <scope>NUCLEOTIDE SEQUENCE [LARGE SCALE GENOMIC DNA]</scope>
    <source>
        <strain evidence="3">CCM 8479</strain>
    </source>
</reference>
<sequence>MATNEELRAIVMTAVPGRSLHGAVHPPAEQRRIFHHIGRLAAAIHRSASAQPGTGSTPPLGKWERHLVAARPHLAAGDEEFVRTMVAKAAGLPPLETGPTHGDFQLRNLRWDETTESLYVIDFERSEDGPAVRDFVRLIRLSCARWR</sequence>
<dbReference type="InterPro" id="IPR011009">
    <property type="entry name" value="Kinase-like_dom_sf"/>
</dbReference>
<dbReference type="Gene3D" id="3.90.1200.10">
    <property type="match status" value="1"/>
</dbReference>
<evidence type="ECO:0000313" key="3">
    <source>
        <dbReference type="Proteomes" id="UP001596156"/>
    </source>
</evidence>
<dbReference type="EC" id="2.7.1.-" evidence="2"/>
<feature type="domain" description="Aminoglycoside phosphotransferase" evidence="1">
    <location>
        <begin position="5"/>
        <end position="144"/>
    </location>
</feature>
<dbReference type="RefSeq" id="WP_381573295.1">
    <property type="nucleotide sequence ID" value="NZ_JBHSKL010000037.1"/>
</dbReference>
<dbReference type="SUPFAM" id="SSF56112">
    <property type="entry name" value="Protein kinase-like (PK-like)"/>
    <property type="match status" value="1"/>
</dbReference>
<dbReference type="GO" id="GO:0016740">
    <property type="term" value="F:transferase activity"/>
    <property type="evidence" value="ECO:0007669"/>
    <property type="project" value="UniProtKB-KW"/>
</dbReference>
<dbReference type="Pfam" id="PF01636">
    <property type="entry name" value="APH"/>
    <property type="match status" value="1"/>
</dbReference>
<comment type="caution">
    <text evidence="2">The sequence shown here is derived from an EMBL/GenBank/DDBJ whole genome shotgun (WGS) entry which is preliminary data.</text>
</comment>
<keyword evidence="3" id="KW-1185">Reference proteome</keyword>
<gene>
    <name evidence="2" type="ORF">ACFPN6_26195</name>
</gene>
<protein>
    <submittedName>
        <fullName evidence="2">Aminoglycoside phosphotransferase family protein</fullName>
        <ecNumber evidence="2">2.7.1.-</ecNumber>
    </submittedName>
</protein>
<keyword evidence="2" id="KW-0808">Transferase</keyword>
<organism evidence="2 3">
    <name type="scientific">Streptomyces fimbriatus</name>
    <dbReference type="NCBI Taxonomy" id="68197"/>
    <lineage>
        <taxon>Bacteria</taxon>
        <taxon>Bacillati</taxon>
        <taxon>Actinomycetota</taxon>
        <taxon>Actinomycetes</taxon>
        <taxon>Kitasatosporales</taxon>
        <taxon>Streptomycetaceae</taxon>
        <taxon>Streptomyces</taxon>
    </lineage>
</organism>
<evidence type="ECO:0000313" key="2">
    <source>
        <dbReference type="EMBL" id="MFC5227999.1"/>
    </source>
</evidence>
<evidence type="ECO:0000259" key="1">
    <source>
        <dbReference type="Pfam" id="PF01636"/>
    </source>
</evidence>
<proteinExistence type="predicted"/>
<dbReference type="EMBL" id="JBHSKL010000037">
    <property type="protein sequence ID" value="MFC5227999.1"/>
    <property type="molecule type" value="Genomic_DNA"/>
</dbReference>
<accession>A0ABW0DFN8</accession>
<dbReference type="Proteomes" id="UP001596156">
    <property type="component" value="Unassembled WGS sequence"/>
</dbReference>